<dbReference type="Proteomes" id="UP000643279">
    <property type="component" value="Unassembled WGS sequence"/>
</dbReference>
<dbReference type="RefSeq" id="WP_188571327.1">
    <property type="nucleotide sequence ID" value="NZ_BMFW01000006.1"/>
</dbReference>
<proteinExistence type="predicted"/>
<comment type="caution">
    <text evidence="1">The sequence shown here is derived from an EMBL/GenBank/DDBJ whole genome shotgun (WGS) entry which is preliminary data.</text>
</comment>
<name>A0ABQ2ARC0_9MICC</name>
<protein>
    <submittedName>
        <fullName evidence="1">Uncharacterized protein</fullName>
    </submittedName>
</protein>
<evidence type="ECO:0000313" key="1">
    <source>
        <dbReference type="EMBL" id="GGH94710.1"/>
    </source>
</evidence>
<keyword evidence="2" id="KW-1185">Reference proteome</keyword>
<evidence type="ECO:0000313" key="2">
    <source>
        <dbReference type="Proteomes" id="UP000643279"/>
    </source>
</evidence>
<sequence>MVNSAQMIITRWGKTQSVSLSSPQLPGIVAAFDQDPSPAEIMKIAIAAGLSEDGEFHVHIEETLTVDDVQYFVRARHDFRAESRLAVLDRVLHEIRTNKEFRDHAAKDDLDDVIFIAALPSDTIAATIESASPRQPVNVASVSPITEHLSCVAIIREAVEVTGPSLDELGLGPDSPVEKLLQMESDIRLSHDHELIQYC</sequence>
<organism evidence="1 2">
    <name type="scientific">Arthrobacter liuii</name>
    <dbReference type="NCBI Taxonomy" id="1476996"/>
    <lineage>
        <taxon>Bacteria</taxon>
        <taxon>Bacillati</taxon>
        <taxon>Actinomycetota</taxon>
        <taxon>Actinomycetes</taxon>
        <taxon>Micrococcales</taxon>
        <taxon>Micrococcaceae</taxon>
        <taxon>Arthrobacter</taxon>
    </lineage>
</organism>
<gene>
    <name evidence="1" type="ORF">GCM10007170_18540</name>
</gene>
<reference evidence="2" key="1">
    <citation type="journal article" date="2019" name="Int. J. Syst. Evol. Microbiol.">
        <title>The Global Catalogue of Microorganisms (GCM) 10K type strain sequencing project: providing services to taxonomists for standard genome sequencing and annotation.</title>
        <authorList>
            <consortium name="The Broad Institute Genomics Platform"/>
            <consortium name="The Broad Institute Genome Sequencing Center for Infectious Disease"/>
            <person name="Wu L."/>
            <person name="Ma J."/>
        </authorList>
    </citation>
    <scope>NUCLEOTIDE SEQUENCE [LARGE SCALE GENOMIC DNA]</scope>
    <source>
        <strain evidence="2">CGMCC 1.12778</strain>
    </source>
</reference>
<accession>A0ABQ2ARC0</accession>
<dbReference type="EMBL" id="BMFW01000006">
    <property type="protein sequence ID" value="GGH94710.1"/>
    <property type="molecule type" value="Genomic_DNA"/>
</dbReference>